<sequence length="372" mass="39626">MAKNEDVLDPAASSNNSPLSASVTGNVSSSAGIDGDAQVNDYERTTRSPNSRHELSTEESCGIATPFSSKEHDTEPGLFIGPAVGTNLAKKMTGDGKMKVIANEVSRTTAVSCDDVEKAKRCAIIGLSQESSNGTAVKEDFSVAAEAVQSDEDMGFVGPLLPDAISATQGTWVGASVRTSKPLKTECVLAKKRRKKKIPKRRKNFCSVGLDSEDERSVDEIVRQIEGIGETMKKDKKSKRKYNYKANTAAANERTLGGSETVLSSIEAGAGSGGVTTMSSNGGDGHHGIKRKKRRGDQQDWMCAAVVTEPHNGNASKMPSMSDAHSHRQLDECTGVSNMKHTDELDFLPPIAGPKKKMHATNKLGGRASAMR</sequence>
<dbReference type="Proteomes" id="UP000036681">
    <property type="component" value="Unplaced"/>
</dbReference>
<feature type="compositionally biased region" description="Basic and acidic residues" evidence="1">
    <location>
        <begin position="41"/>
        <end position="56"/>
    </location>
</feature>
<proteinExistence type="predicted"/>
<feature type="region of interest" description="Disordered" evidence="1">
    <location>
        <begin position="271"/>
        <end position="298"/>
    </location>
</feature>
<evidence type="ECO:0000313" key="3">
    <source>
        <dbReference type="WBParaSite" id="ALUE_0001755801-mRNA-1"/>
    </source>
</evidence>
<evidence type="ECO:0000256" key="1">
    <source>
        <dbReference type="SAM" id="MobiDB-lite"/>
    </source>
</evidence>
<feature type="region of interest" description="Disordered" evidence="1">
    <location>
        <begin position="1"/>
        <end position="76"/>
    </location>
</feature>
<feature type="region of interest" description="Disordered" evidence="1">
    <location>
        <begin position="349"/>
        <end position="372"/>
    </location>
</feature>
<evidence type="ECO:0000313" key="2">
    <source>
        <dbReference type="Proteomes" id="UP000036681"/>
    </source>
</evidence>
<reference evidence="3" key="1">
    <citation type="submission" date="2023-03" db="UniProtKB">
        <authorList>
            <consortium name="WormBaseParasite"/>
        </authorList>
    </citation>
    <scope>IDENTIFICATION</scope>
</reference>
<name>A0A9J2Q5V2_ASCLU</name>
<keyword evidence="2" id="KW-1185">Reference proteome</keyword>
<protein>
    <submittedName>
        <fullName evidence="3">Uncharacterized protein</fullName>
    </submittedName>
</protein>
<dbReference type="AlphaFoldDB" id="A0A9J2Q5V2"/>
<organism evidence="2 3">
    <name type="scientific">Ascaris lumbricoides</name>
    <name type="common">Giant roundworm</name>
    <dbReference type="NCBI Taxonomy" id="6252"/>
    <lineage>
        <taxon>Eukaryota</taxon>
        <taxon>Metazoa</taxon>
        <taxon>Ecdysozoa</taxon>
        <taxon>Nematoda</taxon>
        <taxon>Chromadorea</taxon>
        <taxon>Rhabditida</taxon>
        <taxon>Spirurina</taxon>
        <taxon>Ascaridomorpha</taxon>
        <taxon>Ascaridoidea</taxon>
        <taxon>Ascarididae</taxon>
        <taxon>Ascaris</taxon>
    </lineage>
</organism>
<feature type="compositionally biased region" description="Low complexity" evidence="1">
    <location>
        <begin position="10"/>
        <end position="22"/>
    </location>
</feature>
<dbReference type="WBParaSite" id="ALUE_0001755801-mRNA-1">
    <property type="protein sequence ID" value="ALUE_0001755801-mRNA-1"/>
    <property type="gene ID" value="ALUE_0001755801"/>
</dbReference>
<accession>A0A9J2Q5V2</accession>